<keyword evidence="1" id="KW-0812">Transmembrane</keyword>
<feature type="transmembrane region" description="Helical" evidence="1">
    <location>
        <begin position="36"/>
        <end position="53"/>
    </location>
</feature>
<dbReference type="Pfam" id="PF14256">
    <property type="entry name" value="YwiC"/>
    <property type="match status" value="1"/>
</dbReference>
<proteinExistence type="predicted"/>
<dbReference type="STRING" id="201973.SAMN04488025_11014"/>
<dbReference type="RefSeq" id="WP_245752148.1">
    <property type="nucleotide sequence ID" value="NZ_FOOK01000010.1"/>
</dbReference>
<gene>
    <name evidence="2" type="ORF">SAMN04488025_11014</name>
</gene>
<sequence length="245" mass="27524">MKPILPREHGGWAMVSVPFLLGMFVGGPQWMHLPLFFGWLLFYLAAYPFRLALMRRKDRRDFVRWALIYWALGMVFLIPPLVSEPSLLWAGPVLVALFCVNGWYASRRNERSFINDLCAILAFSVGGAASYVVGAGTWDAMTLWVAVTCVLYFLGSVFFVKSVFRERKNAGWLNASKGYHLSLLIFAALLEPWFVLPYAFPTVRAFAWGGKAIRPVKAGVIEIVGSVLFLAFSVIAFFATRPPTI</sequence>
<evidence type="ECO:0000313" key="2">
    <source>
        <dbReference type="EMBL" id="SFF95749.1"/>
    </source>
</evidence>
<dbReference type="EMBL" id="FOOK01000010">
    <property type="protein sequence ID" value="SFF95749.1"/>
    <property type="molecule type" value="Genomic_DNA"/>
</dbReference>
<evidence type="ECO:0000313" key="3">
    <source>
        <dbReference type="Proteomes" id="UP000198661"/>
    </source>
</evidence>
<feature type="transmembrane region" description="Helical" evidence="1">
    <location>
        <begin position="181"/>
        <end position="200"/>
    </location>
</feature>
<keyword evidence="3" id="KW-1185">Reference proteome</keyword>
<feature type="transmembrane region" description="Helical" evidence="1">
    <location>
        <begin position="88"/>
        <end position="105"/>
    </location>
</feature>
<protein>
    <submittedName>
        <fullName evidence="2">YwiC-like protein</fullName>
    </submittedName>
</protein>
<dbReference type="AlphaFoldDB" id="A0A1I2MYP2"/>
<dbReference type="Proteomes" id="UP000198661">
    <property type="component" value="Unassembled WGS sequence"/>
</dbReference>
<feature type="transmembrane region" description="Helical" evidence="1">
    <location>
        <begin position="117"/>
        <end position="135"/>
    </location>
</feature>
<feature type="transmembrane region" description="Helical" evidence="1">
    <location>
        <begin position="141"/>
        <end position="160"/>
    </location>
</feature>
<organism evidence="2 3">
    <name type="scientific">Planifilum fulgidum</name>
    <dbReference type="NCBI Taxonomy" id="201973"/>
    <lineage>
        <taxon>Bacteria</taxon>
        <taxon>Bacillati</taxon>
        <taxon>Bacillota</taxon>
        <taxon>Bacilli</taxon>
        <taxon>Bacillales</taxon>
        <taxon>Thermoactinomycetaceae</taxon>
        <taxon>Planifilum</taxon>
    </lineage>
</organism>
<keyword evidence="1" id="KW-1133">Transmembrane helix</keyword>
<name>A0A1I2MYP2_9BACL</name>
<feature type="transmembrane region" description="Helical" evidence="1">
    <location>
        <begin position="65"/>
        <end position="82"/>
    </location>
</feature>
<reference evidence="2 3" key="1">
    <citation type="submission" date="2016-10" db="EMBL/GenBank/DDBJ databases">
        <authorList>
            <person name="de Groot N.N."/>
        </authorList>
    </citation>
    <scope>NUCLEOTIDE SEQUENCE [LARGE SCALE GENOMIC DNA]</scope>
    <source>
        <strain evidence="2 3">DSM 44945</strain>
    </source>
</reference>
<dbReference type="InterPro" id="IPR025576">
    <property type="entry name" value="YwiC"/>
</dbReference>
<evidence type="ECO:0000256" key="1">
    <source>
        <dbReference type="SAM" id="Phobius"/>
    </source>
</evidence>
<feature type="transmembrane region" description="Helical" evidence="1">
    <location>
        <begin position="220"/>
        <end position="239"/>
    </location>
</feature>
<accession>A0A1I2MYP2</accession>
<feature type="transmembrane region" description="Helical" evidence="1">
    <location>
        <begin position="12"/>
        <end position="30"/>
    </location>
</feature>
<keyword evidence="1" id="KW-0472">Membrane</keyword>